<dbReference type="HOGENOM" id="CLU_1999925_0_0_9"/>
<sequence length="124" mass="13717">MKKTTRTIMIATLCAVLVGGIVAPTISTVSAASKPSKVATVVVKKKSTKKLLSQEQALNILNKMDNSVEYIYMGTEKDFDALQAKKLKGFVFLPDEEGDMGYFVNSKNAQVFFFHPSGYMERIK</sequence>
<organism evidence="2 3">
    <name type="scientific">Peptacetobacter hiranonis (strain DSM 13275 / JCM 10541 / KCTC 15199 / TO-931)</name>
    <name type="common">Clostridium hiranonis</name>
    <dbReference type="NCBI Taxonomy" id="500633"/>
    <lineage>
        <taxon>Bacteria</taxon>
        <taxon>Bacillati</taxon>
        <taxon>Bacillota</taxon>
        <taxon>Clostridia</taxon>
        <taxon>Peptostreptococcales</taxon>
        <taxon>Peptostreptococcaceae</taxon>
        <taxon>Peptacetobacter</taxon>
    </lineage>
</organism>
<reference evidence="2 3" key="2">
    <citation type="submission" date="2008-10" db="EMBL/GenBank/DDBJ databases">
        <title>Draft genome sequence of Clostridium hiranonis (DSM 13275).</title>
        <authorList>
            <person name="Sudarsanam P."/>
            <person name="Ley R."/>
            <person name="Guruge J."/>
            <person name="Turnbaugh P.J."/>
            <person name="Mahowald M."/>
            <person name="Liep D."/>
            <person name="Gordon J."/>
        </authorList>
    </citation>
    <scope>NUCLEOTIDE SEQUENCE [LARGE SCALE GENOMIC DNA]</scope>
    <source>
        <strain evidence="2 3">DSM 13275</strain>
    </source>
</reference>
<dbReference type="OrthoDB" id="1753214at2"/>
<accession>B6FWD1</accession>
<dbReference type="EMBL" id="ABWP01000008">
    <property type="protein sequence ID" value="EEA86170.1"/>
    <property type="molecule type" value="Genomic_DNA"/>
</dbReference>
<dbReference type="AlphaFoldDB" id="B6FWD1"/>
<name>B6FWD1_PEPHT</name>
<evidence type="ECO:0000313" key="3">
    <source>
        <dbReference type="Proteomes" id="UP000003178"/>
    </source>
</evidence>
<keyword evidence="3" id="KW-1185">Reference proteome</keyword>
<reference evidence="2 3" key="1">
    <citation type="submission" date="2008-09" db="EMBL/GenBank/DDBJ databases">
        <authorList>
            <person name="Fulton L."/>
            <person name="Clifton S."/>
            <person name="Fulton B."/>
            <person name="Xu J."/>
            <person name="Minx P."/>
            <person name="Pepin K.H."/>
            <person name="Johnson M."/>
            <person name="Thiruvilangam P."/>
            <person name="Bhonagiri V."/>
            <person name="Nash W.E."/>
            <person name="Mardis E.R."/>
            <person name="Wilson R.K."/>
        </authorList>
    </citation>
    <scope>NUCLEOTIDE SEQUENCE [LARGE SCALE GENOMIC DNA]</scope>
    <source>
        <strain evidence="2 3">DSM 13275</strain>
    </source>
</reference>
<evidence type="ECO:0000313" key="2">
    <source>
        <dbReference type="EMBL" id="EEA86170.1"/>
    </source>
</evidence>
<keyword evidence="1" id="KW-0732">Signal</keyword>
<proteinExistence type="predicted"/>
<feature type="signal peptide" evidence="1">
    <location>
        <begin position="1"/>
        <end position="31"/>
    </location>
</feature>
<gene>
    <name evidence="2" type="ORF">CLOHIR_00180</name>
</gene>
<feature type="chain" id="PRO_5002845005" evidence="1">
    <location>
        <begin position="32"/>
        <end position="124"/>
    </location>
</feature>
<dbReference type="Proteomes" id="UP000003178">
    <property type="component" value="Unassembled WGS sequence"/>
</dbReference>
<evidence type="ECO:0000256" key="1">
    <source>
        <dbReference type="SAM" id="SignalP"/>
    </source>
</evidence>
<protein>
    <submittedName>
        <fullName evidence="2">Uncharacterized protein</fullName>
    </submittedName>
</protein>
<comment type="caution">
    <text evidence="2">The sequence shown here is derived from an EMBL/GenBank/DDBJ whole genome shotgun (WGS) entry which is preliminary data.</text>
</comment>
<dbReference type="RefSeq" id="WP_006439099.1">
    <property type="nucleotide sequence ID" value="NZ_DS995355.1"/>
</dbReference>